<protein>
    <submittedName>
        <fullName evidence="7">Autotransporter translocation and assembly factor TamB</fullName>
    </submittedName>
</protein>
<dbReference type="GO" id="GO:0097347">
    <property type="term" value="C:TAM protein secretion complex"/>
    <property type="evidence" value="ECO:0007669"/>
    <property type="project" value="TreeGrafter"/>
</dbReference>
<keyword evidence="3" id="KW-1133">Transmembrane helix</keyword>
<keyword evidence="8" id="KW-1185">Reference proteome</keyword>
<evidence type="ECO:0000256" key="1">
    <source>
        <dbReference type="ARBA" id="ARBA00004167"/>
    </source>
</evidence>
<dbReference type="GO" id="GO:0005886">
    <property type="term" value="C:plasma membrane"/>
    <property type="evidence" value="ECO:0007669"/>
    <property type="project" value="InterPro"/>
</dbReference>
<dbReference type="GO" id="GO:0009306">
    <property type="term" value="P:protein secretion"/>
    <property type="evidence" value="ECO:0007669"/>
    <property type="project" value="InterPro"/>
</dbReference>
<keyword evidence="5" id="KW-0175">Coiled coil</keyword>
<organism evidence="7 8">
    <name type="scientific">Arcobacter defluvii</name>
    <dbReference type="NCBI Taxonomy" id="873191"/>
    <lineage>
        <taxon>Bacteria</taxon>
        <taxon>Pseudomonadati</taxon>
        <taxon>Campylobacterota</taxon>
        <taxon>Epsilonproteobacteria</taxon>
        <taxon>Campylobacterales</taxon>
        <taxon>Arcobacteraceae</taxon>
        <taxon>Arcobacter</taxon>
    </lineage>
</organism>
<dbReference type="Pfam" id="PF04357">
    <property type="entry name" value="TamB"/>
    <property type="match status" value="1"/>
</dbReference>
<evidence type="ECO:0000259" key="6">
    <source>
        <dbReference type="Pfam" id="PF04357"/>
    </source>
</evidence>
<dbReference type="RefSeq" id="WP_129011101.1">
    <property type="nucleotide sequence ID" value="NZ_CP053835.1"/>
</dbReference>
<evidence type="ECO:0000256" key="5">
    <source>
        <dbReference type="SAM" id="Coils"/>
    </source>
</evidence>
<dbReference type="PANTHER" id="PTHR36985">
    <property type="entry name" value="TRANSLOCATION AND ASSEMBLY MODULE SUBUNIT TAMB"/>
    <property type="match status" value="1"/>
</dbReference>
<feature type="domain" description="Translocation and assembly module TamB C-terminal" evidence="6">
    <location>
        <begin position="646"/>
        <end position="963"/>
    </location>
</feature>
<evidence type="ECO:0000256" key="3">
    <source>
        <dbReference type="ARBA" id="ARBA00022989"/>
    </source>
</evidence>
<keyword evidence="2" id="KW-0812">Transmembrane</keyword>
<sequence length="963" mass="110459">MKILKFLFISIIALFLVAFLYLINSSFVVQKIFDYISKEVPLKYTSLKGTLYSGISIKDLNYENNLVIKDFYIKPELLSLLVQEIYIKELKIDGITLDNKLFETTQNQEEKTTFDLPFKLIIKKLEASIYNYSYEDYKIEELFLKSKNITSDLNSYLSGDFEISAKSNIANLTAFINLNKNNYTLKSNIEFIKEFLDKNIIENLTTNNFNLEANGNLEKINFQINSEKLTLKANKPIDLKNINTTGTYDFSTFNLDITNLNAILNYDFINSNIEATLSIKNNDINSLVFNSNLNTLIKKDILKNLQKDLLIKSQISGNLKEIKFTNNFEANSLKINDENIKIDSLNLEGNSKFNNDNIDIFADLNLKSNILRQKSKIELKLNSSKIEDFLIKAKTVISEISYQNIKPNSIGNVNINTTYKKNSLDINLESKLADLSISSKNLKKYLFDLNIKKINPNDFYKLDEKIKISNLKGKISAEYEDDLNLKGNLVLNNSFDINTNLFKNKEQIKGKVSSKSFETDFSIKDEKTTIKAQIKELKDFEKELNTILEMPKLDLKGLVDIKAQIDNSEISFELDSSKISFEKEAIQKIDIKGTFKDNFISFNTLNFYISKIYDINFEKNFSLKNQAILNIESLSGNFDFDNILISTSKENEDFNIKIDTKDLAISYDNYGKGSLSSNLLVQINPLNKVLITGEVRANKLYINYETPSVSISKDKDIIIVYKNKNKKEKDTFFEDIALQLSIFADNLTYKVKNIDLKASSILFLKKDFYQDLKIFGSLQDTSGTFTELGKSYTIKDSNIYFRGLEPIDPLLDIHATYSVNDIDISIIISGSLNEPRINLTSTPVMSQKDILSYLIFGTTFSSNAQTNTQSKQSQASLFLLNELSKDYAKELGIDMLYFQYDPTTQYIETYVGKNISQRSKIVLKNKSTGGELILMRELTKLWNIELGFEEDTQSLDLIYRKRY</sequence>
<gene>
    <name evidence="7" type="ORF">ADFLV_1144</name>
</gene>
<keyword evidence="4" id="KW-0472">Membrane</keyword>
<dbReference type="AlphaFoldDB" id="A0AAE7BGA2"/>
<feature type="coiled-coil region" evidence="5">
    <location>
        <begin position="523"/>
        <end position="550"/>
    </location>
</feature>
<name>A0AAE7BGA2_9BACT</name>
<reference evidence="7 8" key="1">
    <citation type="submission" date="2020-05" db="EMBL/GenBank/DDBJ databases">
        <title>Complete genome sequencing of Campylobacter and Arcobacter type strains.</title>
        <authorList>
            <person name="Miller W.G."/>
            <person name="Yee E."/>
        </authorList>
    </citation>
    <scope>NUCLEOTIDE SEQUENCE [LARGE SCALE GENOMIC DNA]</scope>
    <source>
        <strain evidence="7 8">LMG 25694</strain>
    </source>
</reference>
<accession>A0AAE7BGA2</accession>
<evidence type="ECO:0000313" key="8">
    <source>
        <dbReference type="Proteomes" id="UP000503313"/>
    </source>
</evidence>
<dbReference type="Proteomes" id="UP000503313">
    <property type="component" value="Chromosome"/>
</dbReference>
<evidence type="ECO:0000256" key="2">
    <source>
        <dbReference type="ARBA" id="ARBA00022692"/>
    </source>
</evidence>
<dbReference type="PANTHER" id="PTHR36985:SF1">
    <property type="entry name" value="TRANSLOCATION AND ASSEMBLY MODULE SUBUNIT TAMB"/>
    <property type="match status" value="1"/>
</dbReference>
<dbReference type="InterPro" id="IPR007452">
    <property type="entry name" value="TamB_C"/>
</dbReference>
<evidence type="ECO:0000256" key="4">
    <source>
        <dbReference type="ARBA" id="ARBA00023136"/>
    </source>
</evidence>
<proteinExistence type="predicted"/>
<evidence type="ECO:0000313" key="7">
    <source>
        <dbReference type="EMBL" id="QKF77177.1"/>
    </source>
</evidence>
<dbReference type="EMBL" id="CP053835">
    <property type="protein sequence ID" value="QKF77177.1"/>
    <property type="molecule type" value="Genomic_DNA"/>
</dbReference>
<dbReference type="KEGG" id="adz:ADFLV_1144"/>
<comment type="subcellular location">
    <subcellularLocation>
        <location evidence="1">Membrane</location>
        <topology evidence="1">Single-pass membrane protein</topology>
    </subcellularLocation>
</comment>